<feature type="domain" description="RNase H type-1" evidence="1">
    <location>
        <begin position="35"/>
        <end position="83"/>
    </location>
</feature>
<proteinExistence type="predicted"/>
<dbReference type="EMBL" id="JADBGQ010000009">
    <property type="protein sequence ID" value="KAG5380250.1"/>
    <property type="molecule type" value="Genomic_DNA"/>
</dbReference>
<evidence type="ECO:0000313" key="3">
    <source>
        <dbReference type="Proteomes" id="UP000823674"/>
    </source>
</evidence>
<dbReference type="Proteomes" id="UP000823674">
    <property type="component" value="Chromosome A07"/>
</dbReference>
<evidence type="ECO:0000259" key="1">
    <source>
        <dbReference type="Pfam" id="PF13456"/>
    </source>
</evidence>
<protein>
    <recommendedName>
        <fullName evidence="1">RNase H type-1 domain-containing protein</fullName>
    </recommendedName>
</protein>
<organism evidence="2 3">
    <name type="scientific">Brassica rapa subsp. trilocularis</name>
    <dbReference type="NCBI Taxonomy" id="1813537"/>
    <lineage>
        <taxon>Eukaryota</taxon>
        <taxon>Viridiplantae</taxon>
        <taxon>Streptophyta</taxon>
        <taxon>Embryophyta</taxon>
        <taxon>Tracheophyta</taxon>
        <taxon>Spermatophyta</taxon>
        <taxon>Magnoliopsida</taxon>
        <taxon>eudicotyledons</taxon>
        <taxon>Gunneridae</taxon>
        <taxon>Pentapetalae</taxon>
        <taxon>rosids</taxon>
        <taxon>malvids</taxon>
        <taxon>Brassicales</taxon>
        <taxon>Brassicaceae</taxon>
        <taxon>Brassiceae</taxon>
        <taxon>Brassica</taxon>
    </lineage>
</organism>
<keyword evidence="3" id="KW-1185">Reference proteome</keyword>
<comment type="caution">
    <text evidence="2">The sequence shown here is derived from an EMBL/GenBank/DDBJ whole genome shotgun (WGS) entry which is preliminary data.</text>
</comment>
<name>A0ABQ7L0Y2_BRACM</name>
<accession>A0ABQ7L0Y2</accession>
<reference evidence="2 3" key="1">
    <citation type="submission" date="2021-03" db="EMBL/GenBank/DDBJ databases">
        <authorList>
            <person name="King G.J."/>
            <person name="Bancroft I."/>
            <person name="Baten A."/>
            <person name="Bloomfield J."/>
            <person name="Borpatragohain P."/>
            <person name="He Z."/>
            <person name="Irish N."/>
            <person name="Irwin J."/>
            <person name="Liu K."/>
            <person name="Mauleon R.P."/>
            <person name="Moore J."/>
            <person name="Morris R."/>
            <person name="Ostergaard L."/>
            <person name="Wang B."/>
            <person name="Wells R."/>
        </authorList>
    </citation>
    <scope>NUCLEOTIDE SEQUENCE [LARGE SCALE GENOMIC DNA]</scope>
    <source>
        <strain evidence="2">R-o-18</strain>
        <tissue evidence="2">Leaf</tissue>
    </source>
</reference>
<evidence type="ECO:0000313" key="2">
    <source>
        <dbReference type="EMBL" id="KAG5380250.1"/>
    </source>
</evidence>
<dbReference type="Pfam" id="PF13456">
    <property type="entry name" value="RVT_3"/>
    <property type="match status" value="1"/>
</dbReference>
<dbReference type="InterPro" id="IPR002156">
    <property type="entry name" value="RNaseH_domain"/>
</dbReference>
<sequence>MGVFSTYTRILESEHKIDRLKVDLYESRGLRITQKLKLPGSFSSALMVETLAISKALIHTSSLNFTNIYLRTDSQVLVREITMDGRPSELFGVLTNV</sequence>
<gene>
    <name evidence="2" type="primary">A07g507450.1_BraROA</name>
    <name evidence="2" type="ORF">IGI04_028092</name>
</gene>